<name>A0A1I3F3M7_9SPHI</name>
<evidence type="ECO:0000259" key="2">
    <source>
        <dbReference type="Pfam" id="PF20239"/>
    </source>
</evidence>
<dbReference type="EMBL" id="FOQO01000002">
    <property type="protein sequence ID" value="SFI05804.1"/>
    <property type="molecule type" value="Genomic_DNA"/>
</dbReference>
<evidence type="ECO:0000313" key="4">
    <source>
        <dbReference type="Proteomes" id="UP000198670"/>
    </source>
</evidence>
<dbReference type="RefSeq" id="WP_090624760.1">
    <property type="nucleotide sequence ID" value="NZ_FOQO01000002.1"/>
</dbReference>
<dbReference type="InterPro" id="IPR013324">
    <property type="entry name" value="RNA_pol_sigma_r3/r4-like"/>
</dbReference>
<accession>A0A1I3F3M7</accession>
<dbReference type="AlphaFoldDB" id="A0A1I3F3M7"/>
<dbReference type="InterPro" id="IPR013325">
    <property type="entry name" value="RNA_pol_sigma_r2"/>
</dbReference>
<dbReference type="Proteomes" id="UP000198670">
    <property type="component" value="Unassembled WGS sequence"/>
</dbReference>
<organism evidence="3 4">
    <name type="scientific">Parapedobacter indicus</name>
    <dbReference type="NCBI Taxonomy" id="1477437"/>
    <lineage>
        <taxon>Bacteria</taxon>
        <taxon>Pseudomonadati</taxon>
        <taxon>Bacteroidota</taxon>
        <taxon>Sphingobacteriia</taxon>
        <taxon>Sphingobacteriales</taxon>
        <taxon>Sphingobacteriaceae</taxon>
        <taxon>Parapedobacter</taxon>
    </lineage>
</organism>
<dbReference type="GO" id="GO:0003700">
    <property type="term" value="F:DNA-binding transcription factor activity"/>
    <property type="evidence" value="ECO:0007669"/>
    <property type="project" value="InterPro"/>
</dbReference>
<protein>
    <submittedName>
        <fullName evidence="3">RNA polymerase sigma-70 factor, ECF subfamily</fullName>
    </submittedName>
</protein>
<dbReference type="InterPro" id="IPR046531">
    <property type="entry name" value="DUF6596"/>
</dbReference>
<dbReference type="SUPFAM" id="SSF88659">
    <property type="entry name" value="Sigma3 and sigma4 domains of RNA polymerase sigma factors"/>
    <property type="match status" value="1"/>
</dbReference>
<feature type="domain" description="DUF6596" evidence="2">
    <location>
        <begin position="189"/>
        <end position="291"/>
    </location>
</feature>
<dbReference type="Pfam" id="PF04542">
    <property type="entry name" value="Sigma70_r2"/>
    <property type="match status" value="1"/>
</dbReference>
<dbReference type="GO" id="GO:0006352">
    <property type="term" value="P:DNA-templated transcription initiation"/>
    <property type="evidence" value="ECO:0007669"/>
    <property type="project" value="InterPro"/>
</dbReference>
<sequence length="416" mass="47446">MPTSPDTQFLLKQLFQQEFSKIVAVISSRYGLAHVEIAEDLVSDTFLSATEHWTTDGLPPNPTAWLYAVAKQKTLAHFRRENIYAKKVAPALTASAELATSSPEIDFSPQYIRDSQLKLFFAICTPLIAGEAQIALALRVLCGFGIDEIAMAFLTNKETINKRLVRAKAKLRTEGVRMELPPEPEIADRLNRVLHIIYLLFNEGYYSRTQDEVIRRELCLEAMRLALFLTESELTNRPETQALLALMCFHASRFDARQTADGGIVLYGQQDRRKWDADLIAQGIQYLDRSARGNRLSSYHLEARIAQLHCLPGDGPDKWEKILQLHNQLLMLQYSPALALNRTYALYRARGAAKALPEARKLQLETNHFYWVLLAELLQHTHPQEAIIYLKRALEQARTIPEQQLIHERIDRLSKA</sequence>
<proteinExistence type="predicted"/>
<dbReference type="Pfam" id="PF20239">
    <property type="entry name" value="DUF6596"/>
    <property type="match status" value="1"/>
</dbReference>
<dbReference type="SUPFAM" id="SSF88946">
    <property type="entry name" value="Sigma2 domain of RNA polymerase sigma factors"/>
    <property type="match status" value="1"/>
</dbReference>
<evidence type="ECO:0000313" key="3">
    <source>
        <dbReference type="EMBL" id="SFI05804.1"/>
    </source>
</evidence>
<evidence type="ECO:0000259" key="1">
    <source>
        <dbReference type="Pfam" id="PF04542"/>
    </source>
</evidence>
<dbReference type="PANTHER" id="PTHR47756">
    <property type="entry name" value="BLL6612 PROTEIN-RELATED"/>
    <property type="match status" value="1"/>
</dbReference>
<reference evidence="3 4" key="1">
    <citation type="submission" date="2016-10" db="EMBL/GenBank/DDBJ databases">
        <authorList>
            <person name="de Groot N.N."/>
        </authorList>
    </citation>
    <scope>NUCLEOTIDE SEQUENCE [LARGE SCALE GENOMIC DNA]</scope>
    <source>
        <strain evidence="3 4">RK1</strain>
    </source>
</reference>
<dbReference type="STRING" id="1477437.SAMN05444682_102154"/>
<gene>
    <name evidence="3" type="ORF">SAMN05444682_102154</name>
</gene>
<dbReference type="OrthoDB" id="9780299at2"/>
<dbReference type="InterPro" id="IPR007627">
    <property type="entry name" value="RNA_pol_sigma70_r2"/>
</dbReference>
<feature type="domain" description="RNA polymerase sigma-70 region 2" evidence="1">
    <location>
        <begin position="28"/>
        <end position="81"/>
    </location>
</feature>
<keyword evidence="4" id="KW-1185">Reference proteome</keyword>
<dbReference type="PANTHER" id="PTHR47756:SF2">
    <property type="entry name" value="BLL6612 PROTEIN"/>
    <property type="match status" value="1"/>
</dbReference>
<dbReference type="Gene3D" id="1.10.1740.10">
    <property type="match status" value="1"/>
</dbReference>